<keyword evidence="2" id="KW-1185">Reference proteome</keyword>
<accession>A0A371IZB3</accession>
<dbReference type="Proteomes" id="UP000215694">
    <property type="component" value="Unassembled WGS sequence"/>
</dbReference>
<sequence>MNFDMFSDKRMDDTDSDYIYPKPYIDPSMYMNPYYMSGMTPYGQQRDQNMSMEEYVTYMNPFMNNPMLSPENIDDYEGYVEYPDIEESEEVFNSIPNSMPNQNMYGMMPNGFMPGMMPGMPNMMMPGAPGVMPNNMPMMMFPGMMMPGMMPNMYMMPGMPPINMEEFDEEEM</sequence>
<protein>
    <submittedName>
        <fullName evidence="1">Uncharacterized protein</fullName>
    </submittedName>
</protein>
<dbReference type="AlphaFoldDB" id="A0A371IZB3"/>
<reference evidence="1 2" key="1">
    <citation type="journal article" date="2017" name="Genome Announc.">
        <title>Draft Genome Sequence of Romboutsia weinsteinii sp. nov. Strain CCRI-19649(T) Isolated from Surface Water.</title>
        <authorList>
            <person name="Maheux A.F."/>
            <person name="Boudreau D.K."/>
            <person name="Berube E."/>
            <person name="Boissinot M."/>
            <person name="Cantin P."/>
            <person name="Raymond F."/>
            <person name="Corbeil J."/>
            <person name="Omar R.F."/>
            <person name="Bergeron M.G."/>
        </authorList>
    </citation>
    <scope>NUCLEOTIDE SEQUENCE [LARGE SCALE GENOMIC DNA]</scope>
    <source>
        <strain evidence="1 2">CCRI-19649</strain>
    </source>
</reference>
<name>A0A371IZB3_9FIRM</name>
<dbReference type="EMBL" id="NOJY02000046">
    <property type="protein sequence ID" value="RDY25817.1"/>
    <property type="molecule type" value="Genomic_DNA"/>
</dbReference>
<evidence type="ECO:0000313" key="1">
    <source>
        <dbReference type="EMBL" id="RDY25817.1"/>
    </source>
</evidence>
<dbReference type="OrthoDB" id="1753341at2"/>
<proteinExistence type="predicted"/>
<gene>
    <name evidence="1" type="ORF">CHL78_016335</name>
</gene>
<evidence type="ECO:0000313" key="2">
    <source>
        <dbReference type="Proteomes" id="UP000215694"/>
    </source>
</evidence>
<dbReference type="RefSeq" id="WP_094367254.1">
    <property type="nucleotide sequence ID" value="NZ_NOJY02000046.1"/>
</dbReference>
<comment type="caution">
    <text evidence="1">The sequence shown here is derived from an EMBL/GenBank/DDBJ whole genome shotgun (WGS) entry which is preliminary data.</text>
</comment>
<organism evidence="1 2">
    <name type="scientific">Romboutsia weinsteinii</name>
    <dbReference type="NCBI Taxonomy" id="2020949"/>
    <lineage>
        <taxon>Bacteria</taxon>
        <taxon>Bacillati</taxon>
        <taxon>Bacillota</taxon>
        <taxon>Clostridia</taxon>
        <taxon>Peptostreptococcales</taxon>
        <taxon>Peptostreptococcaceae</taxon>
        <taxon>Romboutsia</taxon>
    </lineage>
</organism>